<accession>A0ABT0A447</accession>
<feature type="transmembrane region" description="Helical" evidence="3">
    <location>
        <begin position="87"/>
        <end position="108"/>
    </location>
</feature>
<feature type="transmembrane region" description="Helical" evidence="3">
    <location>
        <begin position="353"/>
        <end position="371"/>
    </location>
</feature>
<evidence type="ECO:0000256" key="3">
    <source>
        <dbReference type="SAM" id="Phobius"/>
    </source>
</evidence>
<evidence type="ECO:0000313" key="4">
    <source>
        <dbReference type="EMBL" id="MCJ0825713.1"/>
    </source>
</evidence>
<dbReference type="RefSeq" id="WP_243320502.1">
    <property type="nucleotide sequence ID" value="NZ_JALGCL010000002.1"/>
</dbReference>
<keyword evidence="2" id="KW-0802">TPR repeat</keyword>
<proteinExistence type="predicted"/>
<evidence type="ECO:0000256" key="1">
    <source>
        <dbReference type="ARBA" id="ARBA00022737"/>
    </source>
</evidence>
<evidence type="ECO:0000256" key="2">
    <source>
        <dbReference type="ARBA" id="ARBA00022803"/>
    </source>
</evidence>
<gene>
    <name evidence="4" type="ORF">MQC88_07055</name>
</gene>
<feature type="transmembrane region" description="Helical" evidence="3">
    <location>
        <begin position="7"/>
        <end position="29"/>
    </location>
</feature>
<dbReference type="PANTHER" id="PTHR44227:SF3">
    <property type="entry name" value="PROTEIN O-MANNOSYL-TRANSFERASE TMTC4"/>
    <property type="match status" value="1"/>
</dbReference>
<feature type="transmembrane region" description="Helical" evidence="3">
    <location>
        <begin position="262"/>
        <end position="278"/>
    </location>
</feature>
<dbReference type="PANTHER" id="PTHR44227">
    <property type="match status" value="1"/>
</dbReference>
<feature type="transmembrane region" description="Helical" evidence="3">
    <location>
        <begin position="323"/>
        <end position="347"/>
    </location>
</feature>
<dbReference type="InterPro" id="IPR052346">
    <property type="entry name" value="O-mannosyl-transferase_TMTC"/>
</dbReference>
<evidence type="ECO:0008006" key="6">
    <source>
        <dbReference type="Google" id="ProtNLM"/>
    </source>
</evidence>
<reference evidence="4 5" key="1">
    <citation type="submission" date="2022-03" db="EMBL/GenBank/DDBJ databases">
        <title>Luteimonas soily sp. nov., a novel bacterium isolated from the soil.</title>
        <authorList>
            <person name="Zhang X."/>
        </authorList>
    </citation>
    <scope>NUCLEOTIDE SEQUENCE [LARGE SCALE GENOMIC DNA]</scope>
    <source>
        <strain evidence="4 5">50</strain>
    </source>
</reference>
<evidence type="ECO:0000313" key="5">
    <source>
        <dbReference type="Proteomes" id="UP001165423"/>
    </source>
</evidence>
<dbReference type="EMBL" id="JALGCL010000002">
    <property type="protein sequence ID" value="MCJ0825713.1"/>
    <property type="molecule type" value="Genomic_DNA"/>
</dbReference>
<feature type="transmembrane region" description="Helical" evidence="3">
    <location>
        <begin position="147"/>
        <end position="166"/>
    </location>
</feature>
<feature type="transmembrane region" description="Helical" evidence="3">
    <location>
        <begin position="298"/>
        <end position="316"/>
    </location>
</feature>
<feature type="transmembrane region" description="Helical" evidence="3">
    <location>
        <begin position="178"/>
        <end position="211"/>
    </location>
</feature>
<feature type="transmembrane region" description="Helical" evidence="3">
    <location>
        <begin position="120"/>
        <end position="141"/>
    </location>
</feature>
<keyword evidence="1" id="KW-0677">Repeat</keyword>
<keyword evidence="3" id="KW-0812">Transmembrane</keyword>
<comment type="caution">
    <text evidence="4">The sequence shown here is derived from an EMBL/GenBank/DDBJ whole genome shotgun (WGS) entry which is preliminary data.</text>
</comment>
<dbReference type="Proteomes" id="UP001165423">
    <property type="component" value="Unassembled WGS sequence"/>
</dbReference>
<feature type="transmembrane region" description="Helical" evidence="3">
    <location>
        <begin position="223"/>
        <end position="242"/>
    </location>
</feature>
<keyword evidence="5" id="KW-1185">Reference proteome</keyword>
<feature type="transmembrane region" description="Helical" evidence="3">
    <location>
        <begin position="378"/>
        <end position="397"/>
    </location>
</feature>
<sequence>MPSGKRAVWLVIGLCLLPFLPGIAGPFMLDDNVNLQPVLSALQDGDWWRAISGNASGPFGRPLAMASFAANAMVSGEFPLGYKLVNVLIHGCNGLLVFALASQLYPAMARATMPTQARGVALLATALWLLHPLQVGSVLYVVQRMTLLATTGMLLSLLVTARFLGGNDFGPRRSARTLALVVLCSVLGLLAKEITVLVPVLIGLLAAFIPAPDGAQARRSRRVFVLLAAVLPAALYALLLLVNWDVVIASYQRRDFTLPQRLATEPVILLHYLGAMLWPDIRQMGLHLDYPLHQPGDAASLAATGFWLLAAVTAWIGRRRFPLAAFAILWFLGCHLLESTVFGLELAFEHRNYLALFGVALWAAGCAWSVCSARPRAFPWLACIVAAMLGACTLQRAREWSDEGRFLRLEAQRHPQSFRALNNLGEYHFRHGDEKGMASSTALLASRFPDNFFAQSQKLILVACRLLPGPPDWPELRRVALLHPEDPWSSSALVSIADNTNPYPCNGIGRGQLEEFLDDLAAEYGRRGLAGGAGDALLAKARLQRNFSDESGYEALLAEAVAADAARNDAALELLGAYLARGESAKADALATQLEPRLREGDETRRFRQLMARYRDRPN</sequence>
<organism evidence="4 5">
    <name type="scientific">Cognatiluteimonas sedimenti</name>
    <dbReference type="NCBI Taxonomy" id="2927791"/>
    <lineage>
        <taxon>Bacteria</taxon>
        <taxon>Pseudomonadati</taxon>
        <taxon>Pseudomonadota</taxon>
        <taxon>Gammaproteobacteria</taxon>
        <taxon>Lysobacterales</taxon>
        <taxon>Lysobacteraceae</taxon>
        <taxon>Cognatiluteimonas</taxon>
    </lineage>
</organism>
<keyword evidence="3" id="KW-0472">Membrane</keyword>
<keyword evidence="3" id="KW-1133">Transmembrane helix</keyword>
<protein>
    <recommendedName>
        <fullName evidence="6">Tetratricopeptide repeat protein</fullName>
    </recommendedName>
</protein>
<name>A0ABT0A447_9GAMM</name>